<proteinExistence type="predicted"/>
<evidence type="ECO:0000313" key="1">
    <source>
        <dbReference type="EMBL" id="KAB1160516.1"/>
    </source>
</evidence>
<keyword evidence="2" id="KW-1185">Reference proteome</keyword>
<sequence length="309" mass="36968">MKKVFILIGFIQTISAQIENNKNLILKNKVKESFEIHCFSGSNSSCTSITEKYDRKGNSIEWNMGRLGMIRRNIYNKNNYKILTLYIDKLDSTKIDSIPYIFDKNNQLTQEGENKFENFYNSKKQLIKQITKNHDNKKKIIQKTKTIAWTSFEKVKKETIETLLFETTKPTKYKKLDISYVEYEYDKKKNLIKEIHYKNNVIINTIIYTYDSSNRLIEKREKDIQEIELLNDIKFSKREDINELITKISYNKNGSIKSKYTYFSDPCMGLDDHYLYKHFYLKNGLLKKADVYKKSDLIFTITYQYEYYK</sequence>
<dbReference type="RefSeq" id="WP_150898145.1">
    <property type="nucleotide sequence ID" value="NZ_WAAU01000003.1"/>
</dbReference>
<name>A0A7J5ASB1_9FLAO</name>
<dbReference type="Gene3D" id="2.180.10.10">
    <property type="entry name" value="RHS repeat-associated core"/>
    <property type="match status" value="1"/>
</dbReference>
<gene>
    <name evidence="1" type="ORF">F7018_01175</name>
</gene>
<dbReference type="Proteomes" id="UP000467305">
    <property type="component" value="Unassembled WGS sequence"/>
</dbReference>
<reference evidence="1 2" key="1">
    <citation type="submission" date="2019-09" db="EMBL/GenBank/DDBJ databases">
        <authorList>
            <person name="Cao W.R."/>
        </authorList>
    </citation>
    <scope>NUCLEOTIDE SEQUENCE [LARGE SCALE GENOMIC DNA]</scope>
    <source>
        <strain evidence="2">a4</strain>
    </source>
</reference>
<dbReference type="OrthoDB" id="1439855at2"/>
<protein>
    <recommendedName>
        <fullName evidence="3">RHS repeat protein</fullName>
    </recommendedName>
</protein>
<evidence type="ECO:0008006" key="3">
    <source>
        <dbReference type="Google" id="ProtNLM"/>
    </source>
</evidence>
<comment type="caution">
    <text evidence="1">The sequence shown here is derived from an EMBL/GenBank/DDBJ whole genome shotgun (WGS) entry which is preliminary data.</text>
</comment>
<organism evidence="1 2">
    <name type="scientific">Tenacibaculum aiptasiae</name>
    <dbReference type="NCBI Taxonomy" id="426481"/>
    <lineage>
        <taxon>Bacteria</taxon>
        <taxon>Pseudomonadati</taxon>
        <taxon>Bacteroidota</taxon>
        <taxon>Flavobacteriia</taxon>
        <taxon>Flavobacteriales</taxon>
        <taxon>Flavobacteriaceae</taxon>
        <taxon>Tenacibaculum</taxon>
    </lineage>
</organism>
<evidence type="ECO:0000313" key="2">
    <source>
        <dbReference type="Proteomes" id="UP000467305"/>
    </source>
</evidence>
<accession>A0A7J5ASB1</accession>
<dbReference type="EMBL" id="WAAU01000003">
    <property type="protein sequence ID" value="KAB1160516.1"/>
    <property type="molecule type" value="Genomic_DNA"/>
</dbReference>
<dbReference type="AlphaFoldDB" id="A0A7J5ASB1"/>